<feature type="domain" description="SUEL-type lectin" evidence="3">
    <location>
        <begin position="331"/>
        <end position="419"/>
    </location>
</feature>
<feature type="chain" id="PRO_5029843363" description="SUEL-type lectin domain-containing protein" evidence="2">
    <location>
        <begin position="23"/>
        <end position="421"/>
    </location>
</feature>
<dbReference type="KEGG" id="spu:115918935"/>
<dbReference type="FunFam" id="2.60.120.740:FF:000001">
    <property type="entry name" value="Adhesion G protein-coupled receptor L2"/>
    <property type="match status" value="4"/>
</dbReference>
<dbReference type="Pfam" id="PF02140">
    <property type="entry name" value="SUEL_Lectin"/>
    <property type="match status" value="4"/>
</dbReference>
<evidence type="ECO:0000256" key="2">
    <source>
        <dbReference type="SAM" id="SignalP"/>
    </source>
</evidence>
<dbReference type="Proteomes" id="UP000007110">
    <property type="component" value="Unassembled WGS sequence"/>
</dbReference>
<feature type="domain" description="SUEL-type lectin" evidence="3">
    <location>
        <begin position="138"/>
        <end position="226"/>
    </location>
</feature>
<reference evidence="5" key="1">
    <citation type="submission" date="2015-02" db="EMBL/GenBank/DDBJ databases">
        <title>Genome sequencing for Strongylocentrotus purpuratus.</title>
        <authorList>
            <person name="Murali S."/>
            <person name="Liu Y."/>
            <person name="Vee V."/>
            <person name="English A."/>
            <person name="Wang M."/>
            <person name="Skinner E."/>
            <person name="Han Y."/>
            <person name="Muzny D.M."/>
            <person name="Worley K.C."/>
            <person name="Gibbs R.A."/>
        </authorList>
    </citation>
    <scope>NUCLEOTIDE SEQUENCE</scope>
</reference>
<accession>A0A7M7PGJ5</accession>
<keyword evidence="5" id="KW-1185">Reference proteome</keyword>
<dbReference type="GeneID" id="115918935"/>
<dbReference type="InParanoid" id="A0A7M7PGJ5"/>
<dbReference type="AlphaFoldDB" id="A0A7M7PGJ5"/>
<feature type="domain" description="SUEL-type lectin" evidence="3">
    <location>
        <begin position="236"/>
        <end position="326"/>
    </location>
</feature>
<feature type="signal peptide" evidence="2">
    <location>
        <begin position="1"/>
        <end position="22"/>
    </location>
</feature>
<evidence type="ECO:0000313" key="4">
    <source>
        <dbReference type="EnsemblMetazoa" id="XP_030851015"/>
    </source>
</evidence>
<evidence type="ECO:0000259" key="3">
    <source>
        <dbReference type="PROSITE" id="PS50228"/>
    </source>
</evidence>
<dbReference type="CDD" id="cd22827">
    <property type="entry name" value="Gal_Rha_Lectin_SUL-I-like"/>
    <property type="match status" value="4"/>
</dbReference>
<evidence type="ECO:0000256" key="1">
    <source>
        <dbReference type="ARBA" id="ARBA00011748"/>
    </source>
</evidence>
<dbReference type="Gene3D" id="2.60.120.740">
    <property type="match status" value="4"/>
</dbReference>
<feature type="domain" description="SUEL-type lectin" evidence="3">
    <location>
        <begin position="27"/>
        <end position="115"/>
    </location>
</feature>
<protein>
    <recommendedName>
        <fullName evidence="3">SUEL-type lectin domain-containing protein</fullName>
    </recommendedName>
</protein>
<dbReference type="InterPro" id="IPR000922">
    <property type="entry name" value="Lectin_gal-bd_dom"/>
</dbReference>
<dbReference type="OrthoDB" id="1100386at2759"/>
<dbReference type="GO" id="GO:0030246">
    <property type="term" value="F:carbohydrate binding"/>
    <property type="evidence" value="ECO:0007669"/>
    <property type="project" value="InterPro"/>
</dbReference>
<dbReference type="OMA" id="LEVQYYC"/>
<sequence length="421" mass="45134">MAGKTLFCVICMVYLYLGCTTATVVRNCEGNPLSLSCPSGSVLSIISANYGRTTGPETCPHSSIQTTDCYASNSMNIVGNLCNGQTRCTVVATNSVFGDPCVGTYKYLEVNYTCQRRNDIIPTEPTCENRSYCTTERTCEGSSLSLSCSSGSVVNIISANYGRTTGPETCPHSSIRTTACFASNSLNMVGNICNEQTSCTVLATNSVFGDPCVGTYKYLEVKYTCKPGPVSNMKRICEGGSINLSCPSHTPVIVISKAMYGRQVPGSDFCPHSSIQTTNCAAPNSLATAQSACQGLSVCTMAASNQIFSDPCVGTYKYLEMEYTCARRGRVCEHNILDIGCPSGQKIVVLDAFYGRMTGPDICPHPQTSNQNCRASSSIRIVKDKCNGLSSCTVTASNVVFGDPCVYTFKYLEVLYNCKQI</sequence>
<dbReference type="RefSeq" id="XP_030851015.1">
    <property type="nucleotide sequence ID" value="XM_030995155.1"/>
</dbReference>
<reference evidence="4" key="2">
    <citation type="submission" date="2021-01" db="UniProtKB">
        <authorList>
            <consortium name="EnsemblMetazoa"/>
        </authorList>
    </citation>
    <scope>IDENTIFICATION</scope>
</reference>
<name>A0A7M7PGJ5_STRPU</name>
<evidence type="ECO:0000313" key="5">
    <source>
        <dbReference type="Proteomes" id="UP000007110"/>
    </source>
</evidence>
<proteinExistence type="predicted"/>
<organism evidence="4 5">
    <name type="scientific">Strongylocentrotus purpuratus</name>
    <name type="common">Purple sea urchin</name>
    <dbReference type="NCBI Taxonomy" id="7668"/>
    <lineage>
        <taxon>Eukaryota</taxon>
        <taxon>Metazoa</taxon>
        <taxon>Echinodermata</taxon>
        <taxon>Eleutherozoa</taxon>
        <taxon>Echinozoa</taxon>
        <taxon>Echinoidea</taxon>
        <taxon>Euechinoidea</taxon>
        <taxon>Echinacea</taxon>
        <taxon>Camarodonta</taxon>
        <taxon>Echinidea</taxon>
        <taxon>Strongylocentrotidae</taxon>
        <taxon>Strongylocentrotus</taxon>
    </lineage>
</organism>
<dbReference type="PANTHER" id="PTHR46780">
    <property type="entry name" value="PROTEIN EVA-1"/>
    <property type="match status" value="1"/>
</dbReference>
<dbReference type="EnsemblMetazoa" id="XM_030995155">
    <property type="protein sequence ID" value="XP_030851015"/>
    <property type="gene ID" value="LOC115918935"/>
</dbReference>
<dbReference type="PROSITE" id="PS50228">
    <property type="entry name" value="SUEL_LECTIN"/>
    <property type="match status" value="4"/>
</dbReference>
<comment type="subunit">
    <text evidence="1">Homodimer; disulfide-linked.</text>
</comment>
<keyword evidence="2" id="KW-0732">Signal</keyword>
<dbReference type="InterPro" id="IPR043159">
    <property type="entry name" value="Lectin_gal-bd_sf"/>
</dbReference>